<comment type="pathway">
    <text evidence="9">Antibiotic biosynthesis; mycinamicin biosynthesis.</text>
</comment>
<protein>
    <submittedName>
        <fullName evidence="11">Cytochrome P450</fullName>
    </submittedName>
</protein>
<keyword evidence="3 10" id="KW-0479">Metal-binding</keyword>
<keyword evidence="7 10" id="KW-0503">Monooxygenase</keyword>
<gene>
    <name evidence="11" type="ORF">ABIH81_04900</name>
</gene>
<comment type="similarity">
    <text evidence="1 10">Belongs to the cytochrome P450 family.</text>
</comment>
<keyword evidence="8" id="KW-0045">Antibiotic biosynthesis</keyword>
<dbReference type="RefSeq" id="WP_349879210.1">
    <property type="nucleotide sequence ID" value="NZ_CP157974.1"/>
</dbReference>
<dbReference type="Gene3D" id="1.10.630.10">
    <property type="entry name" value="Cytochrome P450"/>
    <property type="match status" value="1"/>
</dbReference>
<dbReference type="EMBL" id="CP157974">
    <property type="protein sequence ID" value="XBT82834.1"/>
    <property type="molecule type" value="Genomic_DNA"/>
</dbReference>
<name>A0AAU7R3G2_9ACTN</name>
<keyword evidence="4" id="KW-0521">NADP</keyword>
<evidence type="ECO:0000256" key="2">
    <source>
        <dbReference type="ARBA" id="ARBA00022617"/>
    </source>
</evidence>
<dbReference type="PRINTS" id="PR00359">
    <property type="entry name" value="BP450"/>
</dbReference>
<dbReference type="FunFam" id="1.10.630.10:FF:000018">
    <property type="entry name" value="Cytochrome P450 monooxygenase"/>
    <property type="match status" value="1"/>
</dbReference>
<proteinExistence type="inferred from homology"/>
<dbReference type="GO" id="GO:0005506">
    <property type="term" value="F:iron ion binding"/>
    <property type="evidence" value="ECO:0007669"/>
    <property type="project" value="InterPro"/>
</dbReference>
<evidence type="ECO:0000256" key="10">
    <source>
        <dbReference type="RuleBase" id="RU000461"/>
    </source>
</evidence>
<keyword evidence="5 10" id="KW-0560">Oxidoreductase</keyword>
<dbReference type="InterPro" id="IPR017972">
    <property type="entry name" value="Cyt_P450_CS"/>
</dbReference>
<dbReference type="Pfam" id="PF00067">
    <property type="entry name" value="p450"/>
    <property type="match status" value="1"/>
</dbReference>
<evidence type="ECO:0000256" key="6">
    <source>
        <dbReference type="ARBA" id="ARBA00023004"/>
    </source>
</evidence>
<dbReference type="AlphaFoldDB" id="A0AAU7R3G2"/>
<evidence type="ECO:0000256" key="7">
    <source>
        <dbReference type="ARBA" id="ARBA00023033"/>
    </source>
</evidence>
<dbReference type="InterPro" id="IPR001128">
    <property type="entry name" value="Cyt_P450"/>
</dbReference>
<evidence type="ECO:0000256" key="8">
    <source>
        <dbReference type="ARBA" id="ARBA00023194"/>
    </source>
</evidence>
<dbReference type="InterPro" id="IPR002397">
    <property type="entry name" value="Cyt_P450_B"/>
</dbReference>
<evidence type="ECO:0000256" key="3">
    <source>
        <dbReference type="ARBA" id="ARBA00022723"/>
    </source>
</evidence>
<evidence type="ECO:0000313" key="11">
    <source>
        <dbReference type="EMBL" id="XBT82834.1"/>
    </source>
</evidence>
<dbReference type="PRINTS" id="PR00385">
    <property type="entry name" value="P450"/>
</dbReference>
<evidence type="ECO:0000256" key="5">
    <source>
        <dbReference type="ARBA" id="ARBA00023002"/>
    </source>
</evidence>
<organism evidence="11">
    <name type="scientific">Micromonospora sp. HUAS YX12</name>
    <dbReference type="NCBI Taxonomy" id="3156396"/>
    <lineage>
        <taxon>Bacteria</taxon>
        <taxon>Bacillati</taxon>
        <taxon>Actinomycetota</taxon>
        <taxon>Actinomycetes</taxon>
        <taxon>Micromonosporales</taxon>
        <taxon>Micromonosporaceae</taxon>
        <taxon>Micromonospora</taxon>
    </lineage>
</organism>
<evidence type="ECO:0000256" key="9">
    <source>
        <dbReference type="ARBA" id="ARBA00060683"/>
    </source>
</evidence>
<sequence length="318" mass="34512">MPGHFLAMDPPAHTRLRRLVAAEFSAGRIDARRPQITDAVGELVRQFAAGPRPADLVAAVAVPLPAMTASEMLGTPLGDREFFMTCARDLQVHDATVAQRVAAAGRMTRYLEGLISRKRRDPGDDVLSRLAAELDRDPSLSLAELVGVVNLVIVAGLETTAGLVSLATLSLLTDPAQFALVRSNPVRWARPAVVEALRFWTVVQHGVARVATRDVTVAGRLIHAGDAVIVSLASANRDPAVYPEADRFDITRDARQQIAFGHGVHRCLGSFVAEVQAELTITELVSRLPGLRLDEAPDRLTFLDDMLVYGLRELPVDW</sequence>
<evidence type="ECO:0000256" key="4">
    <source>
        <dbReference type="ARBA" id="ARBA00022857"/>
    </source>
</evidence>
<dbReference type="GO" id="GO:0020037">
    <property type="term" value="F:heme binding"/>
    <property type="evidence" value="ECO:0007669"/>
    <property type="project" value="InterPro"/>
</dbReference>
<accession>A0AAU7R3G2</accession>
<keyword evidence="2 10" id="KW-0349">Heme</keyword>
<dbReference type="PANTHER" id="PTHR46696">
    <property type="entry name" value="P450, PUTATIVE (EUROFUNG)-RELATED"/>
    <property type="match status" value="1"/>
</dbReference>
<reference evidence="11" key="1">
    <citation type="submission" date="2024-06" db="EMBL/GenBank/DDBJ databases">
        <title>Micromonospora sp. strain HUAS YX12 genome sequences.</title>
        <authorList>
            <person name="Mo P."/>
        </authorList>
    </citation>
    <scope>NUCLEOTIDE SEQUENCE</scope>
    <source>
        <strain evidence="11">HUAS YX12</strain>
    </source>
</reference>
<keyword evidence="6 10" id="KW-0408">Iron</keyword>
<dbReference type="PANTHER" id="PTHR46696:SF1">
    <property type="entry name" value="CYTOCHROME P450 YJIB-RELATED"/>
    <property type="match status" value="1"/>
</dbReference>
<dbReference type="GO" id="GO:0016705">
    <property type="term" value="F:oxidoreductase activity, acting on paired donors, with incorporation or reduction of molecular oxygen"/>
    <property type="evidence" value="ECO:0007669"/>
    <property type="project" value="InterPro"/>
</dbReference>
<evidence type="ECO:0000256" key="1">
    <source>
        <dbReference type="ARBA" id="ARBA00010617"/>
    </source>
</evidence>
<dbReference type="SUPFAM" id="SSF48264">
    <property type="entry name" value="Cytochrome P450"/>
    <property type="match status" value="1"/>
</dbReference>
<dbReference type="GO" id="GO:0004497">
    <property type="term" value="F:monooxygenase activity"/>
    <property type="evidence" value="ECO:0007669"/>
    <property type="project" value="UniProtKB-KW"/>
</dbReference>
<dbReference type="InterPro" id="IPR036396">
    <property type="entry name" value="Cyt_P450_sf"/>
</dbReference>
<dbReference type="PROSITE" id="PS00086">
    <property type="entry name" value="CYTOCHROME_P450"/>
    <property type="match status" value="1"/>
</dbReference>
<dbReference type="GO" id="GO:0017000">
    <property type="term" value="P:antibiotic biosynthetic process"/>
    <property type="evidence" value="ECO:0007669"/>
    <property type="project" value="UniProtKB-KW"/>
</dbReference>